<sequence length="316" mass="37501">MKTATIEKNSSKFSEKSLLISSSPSLFSNSSSRSSLSTRSIYRKKLHALRSRKNNLKRFEMKSNQNFPHKYWQDNHLNRFNQIKSNASIRKNFDFIHQNKNENNNKDNNDDDDDDDDNDDDDDDDDDKDDKDKRHNDSDFSENAEETSEDDDDDNDVDSISNGSIDFDTLKISYEKQELIIKELNNELNREEFLAYQKKMIIIDTEDHNFNDTIMLDYCENLVDKEWICFCGESFNSRFWSEGKFYEHLMIHATESYQCPLCLDHFSTDFDQHREHLEQIDRIETGSDVMNYLLQDSYLMLKRWCDNFFNSQSIVN</sequence>
<gene>
    <name evidence="3" type="ORF">SSS_3788</name>
</gene>
<feature type="compositionally biased region" description="Basic and acidic residues" evidence="2">
    <location>
        <begin position="99"/>
        <end position="108"/>
    </location>
</feature>
<name>A0A834RBY8_SARSC</name>
<dbReference type="OrthoDB" id="10653813at2759"/>
<evidence type="ECO:0000256" key="1">
    <source>
        <dbReference type="SAM" id="Coils"/>
    </source>
</evidence>
<reference evidence="3" key="2">
    <citation type="submission" date="2020-01" db="EMBL/GenBank/DDBJ databases">
        <authorList>
            <person name="Korhonen P.K.K."/>
            <person name="Guangxu M.G."/>
            <person name="Wang T.W."/>
            <person name="Stroehlein A.J.S."/>
            <person name="Young N.D."/>
            <person name="Ang C.-S.A."/>
            <person name="Fernando D.W.F."/>
            <person name="Lu H.L."/>
            <person name="Taylor S.T."/>
            <person name="Ehtesham M.E.M."/>
            <person name="Najaraj S.H.N."/>
            <person name="Harsha G.H.G."/>
            <person name="Madugundu A.M."/>
            <person name="Renuse S.R."/>
            <person name="Holt D.H."/>
            <person name="Pandey A.P."/>
            <person name="Papenfuss A.P."/>
            <person name="Gasser R.B.G."/>
            <person name="Fischer K.F."/>
        </authorList>
    </citation>
    <scope>NUCLEOTIDE SEQUENCE</scope>
    <source>
        <strain evidence="3">SSS_KF_BRIS2020</strain>
    </source>
</reference>
<feature type="compositionally biased region" description="Acidic residues" evidence="2">
    <location>
        <begin position="109"/>
        <end position="129"/>
    </location>
</feature>
<dbReference type="EnsemblMetazoa" id="SSS_3788s_mrna">
    <property type="protein sequence ID" value="KAF7493729.1"/>
    <property type="gene ID" value="SSS_3788"/>
</dbReference>
<reference evidence="4" key="3">
    <citation type="submission" date="2022-06" db="UniProtKB">
        <authorList>
            <consortium name="EnsemblMetazoa"/>
        </authorList>
    </citation>
    <scope>IDENTIFICATION</scope>
</reference>
<evidence type="ECO:0000313" key="5">
    <source>
        <dbReference type="Proteomes" id="UP000070412"/>
    </source>
</evidence>
<dbReference type="EMBL" id="WVUK01000055">
    <property type="protein sequence ID" value="KAF7493729.1"/>
    <property type="molecule type" value="Genomic_DNA"/>
</dbReference>
<evidence type="ECO:0000313" key="3">
    <source>
        <dbReference type="EMBL" id="KAF7493729.1"/>
    </source>
</evidence>
<keyword evidence="1" id="KW-0175">Coiled coil</keyword>
<protein>
    <submittedName>
        <fullName evidence="3 4">Uncharacterized protein</fullName>
    </submittedName>
</protein>
<feature type="region of interest" description="Disordered" evidence="2">
    <location>
        <begin position="99"/>
        <end position="160"/>
    </location>
</feature>
<organism evidence="3">
    <name type="scientific">Sarcoptes scabiei</name>
    <name type="common">Itch mite</name>
    <name type="synonym">Acarus scabiei</name>
    <dbReference type="NCBI Taxonomy" id="52283"/>
    <lineage>
        <taxon>Eukaryota</taxon>
        <taxon>Metazoa</taxon>
        <taxon>Ecdysozoa</taxon>
        <taxon>Arthropoda</taxon>
        <taxon>Chelicerata</taxon>
        <taxon>Arachnida</taxon>
        <taxon>Acari</taxon>
        <taxon>Acariformes</taxon>
        <taxon>Sarcoptiformes</taxon>
        <taxon>Astigmata</taxon>
        <taxon>Psoroptidia</taxon>
        <taxon>Sarcoptoidea</taxon>
        <taxon>Sarcoptidae</taxon>
        <taxon>Sarcoptinae</taxon>
        <taxon>Sarcoptes</taxon>
    </lineage>
</organism>
<accession>A0A834RBY8</accession>
<dbReference type="AlphaFoldDB" id="A0A834RBY8"/>
<dbReference type="Proteomes" id="UP000070412">
    <property type="component" value="Unassembled WGS sequence"/>
</dbReference>
<evidence type="ECO:0000313" key="4">
    <source>
        <dbReference type="EnsemblMetazoa" id="KAF7493729.1"/>
    </source>
</evidence>
<feature type="coiled-coil region" evidence="1">
    <location>
        <begin position="167"/>
        <end position="194"/>
    </location>
</feature>
<keyword evidence="5" id="KW-1185">Reference proteome</keyword>
<feature type="compositionally biased region" description="Acidic residues" evidence="2">
    <location>
        <begin position="139"/>
        <end position="157"/>
    </location>
</feature>
<evidence type="ECO:0000256" key="2">
    <source>
        <dbReference type="SAM" id="MobiDB-lite"/>
    </source>
</evidence>
<proteinExistence type="predicted"/>
<reference evidence="5" key="1">
    <citation type="journal article" date="2020" name="PLoS Negl. Trop. Dis.">
        <title>High-quality nuclear genome for Sarcoptes scabiei-A critical resource for a neglected parasite.</title>
        <authorList>
            <person name="Korhonen P.K."/>
            <person name="Gasser R.B."/>
            <person name="Ma G."/>
            <person name="Wang T."/>
            <person name="Stroehlein A.J."/>
            <person name="Young N.D."/>
            <person name="Ang C.S."/>
            <person name="Fernando D.D."/>
            <person name="Lu H.C."/>
            <person name="Taylor S."/>
            <person name="Reynolds S.L."/>
            <person name="Mofiz E."/>
            <person name="Najaraj S.H."/>
            <person name="Gowda H."/>
            <person name="Madugundu A."/>
            <person name="Renuse S."/>
            <person name="Holt D."/>
            <person name="Pandey A."/>
            <person name="Papenfuss A.T."/>
            <person name="Fischer K."/>
        </authorList>
    </citation>
    <scope>NUCLEOTIDE SEQUENCE [LARGE SCALE GENOMIC DNA]</scope>
</reference>